<evidence type="ECO:0000256" key="2">
    <source>
        <dbReference type="ARBA" id="ARBA00023015"/>
    </source>
</evidence>
<dbReference type="NCBIfam" id="TIGR02937">
    <property type="entry name" value="sigma70-ECF"/>
    <property type="match status" value="1"/>
</dbReference>
<dbReference type="InterPro" id="IPR039425">
    <property type="entry name" value="RNA_pol_sigma-70-like"/>
</dbReference>
<evidence type="ECO:0000313" key="8">
    <source>
        <dbReference type="EMBL" id="RDC60764.1"/>
    </source>
</evidence>
<sequence length="176" mass="20194">MIADEATLARLMAASQQGDRNAYTVLLEEAQRWLTRYFRRKLPPQQVDDLVQDVLIAVHQKRATWDSSRAFLPWLAAIARYRWIDHLRKVYRVETRSLDGNEPETESDEDSVIARLSLDRLFENLPIAQAEAIEMVKVEGLSIREASQRSGQGESLIKVNIHRGLKKLAKIVEKAD</sequence>
<dbReference type="InterPro" id="IPR036388">
    <property type="entry name" value="WH-like_DNA-bd_sf"/>
</dbReference>
<keyword evidence="9" id="KW-1185">Reference proteome</keyword>
<keyword evidence="3" id="KW-0731">Sigma factor</keyword>
<dbReference type="AlphaFoldDB" id="A0A369Q7S7"/>
<dbReference type="OrthoDB" id="7041663at2"/>
<dbReference type="GO" id="GO:0016987">
    <property type="term" value="F:sigma factor activity"/>
    <property type="evidence" value="ECO:0007669"/>
    <property type="project" value="UniProtKB-KW"/>
</dbReference>
<evidence type="ECO:0000259" key="7">
    <source>
        <dbReference type="Pfam" id="PF08281"/>
    </source>
</evidence>
<dbReference type="InterPro" id="IPR013324">
    <property type="entry name" value="RNA_pol_sigma_r3/r4-like"/>
</dbReference>
<evidence type="ECO:0000256" key="5">
    <source>
        <dbReference type="ARBA" id="ARBA00023163"/>
    </source>
</evidence>
<organism evidence="8 9">
    <name type="scientific">Alteripontixanthobacter maritimus</name>
    <dbReference type="NCBI Taxonomy" id="2161824"/>
    <lineage>
        <taxon>Bacteria</taxon>
        <taxon>Pseudomonadati</taxon>
        <taxon>Pseudomonadota</taxon>
        <taxon>Alphaproteobacteria</taxon>
        <taxon>Sphingomonadales</taxon>
        <taxon>Erythrobacteraceae</taxon>
        <taxon>Alteripontixanthobacter</taxon>
    </lineage>
</organism>
<dbReference type="InterPro" id="IPR014284">
    <property type="entry name" value="RNA_pol_sigma-70_dom"/>
</dbReference>
<keyword evidence="4" id="KW-0238">DNA-binding</keyword>
<evidence type="ECO:0000256" key="3">
    <source>
        <dbReference type="ARBA" id="ARBA00023082"/>
    </source>
</evidence>
<dbReference type="RefSeq" id="WP_115367653.1">
    <property type="nucleotide sequence ID" value="NZ_QBKA01000002.1"/>
</dbReference>
<dbReference type="InterPro" id="IPR013325">
    <property type="entry name" value="RNA_pol_sigma_r2"/>
</dbReference>
<dbReference type="GO" id="GO:0006352">
    <property type="term" value="P:DNA-templated transcription initiation"/>
    <property type="evidence" value="ECO:0007669"/>
    <property type="project" value="InterPro"/>
</dbReference>
<keyword evidence="5" id="KW-0804">Transcription</keyword>
<dbReference type="InterPro" id="IPR007627">
    <property type="entry name" value="RNA_pol_sigma70_r2"/>
</dbReference>
<comment type="caution">
    <text evidence="8">The sequence shown here is derived from an EMBL/GenBank/DDBJ whole genome shotgun (WGS) entry which is preliminary data.</text>
</comment>
<protein>
    <recommendedName>
        <fullName evidence="10">RNA polymerase subunit sigma-24</fullName>
    </recommendedName>
</protein>
<dbReference type="SUPFAM" id="SSF88946">
    <property type="entry name" value="Sigma2 domain of RNA polymerase sigma factors"/>
    <property type="match status" value="1"/>
</dbReference>
<feature type="domain" description="RNA polymerase sigma factor 70 region 4 type 2" evidence="7">
    <location>
        <begin position="116"/>
        <end position="168"/>
    </location>
</feature>
<dbReference type="PANTHER" id="PTHR43133">
    <property type="entry name" value="RNA POLYMERASE ECF-TYPE SIGMA FACTO"/>
    <property type="match status" value="1"/>
</dbReference>
<proteinExistence type="inferred from homology"/>
<evidence type="ECO:0008006" key="10">
    <source>
        <dbReference type="Google" id="ProtNLM"/>
    </source>
</evidence>
<reference evidence="8 9" key="1">
    <citation type="submission" date="2018-04" db="EMBL/GenBank/DDBJ databases">
        <title>Altererythrobacter sp. HME9302 genome sequencing and assembly.</title>
        <authorList>
            <person name="Kang H."/>
            <person name="Kim H."/>
            <person name="Joh K."/>
        </authorList>
    </citation>
    <scope>NUCLEOTIDE SEQUENCE [LARGE SCALE GENOMIC DNA]</scope>
    <source>
        <strain evidence="8 9">HME9302</strain>
    </source>
</reference>
<comment type="similarity">
    <text evidence="1">Belongs to the sigma-70 factor family. ECF subfamily.</text>
</comment>
<dbReference type="InterPro" id="IPR013249">
    <property type="entry name" value="RNA_pol_sigma70_r4_t2"/>
</dbReference>
<evidence type="ECO:0000256" key="1">
    <source>
        <dbReference type="ARBA" id="ARBA00010641"/>
    </source>
</evidence>
<keyword evidence="2" id="KW-0805">Transcription regulation</keyword>
<dbReference type="GO" id="GO:0003677">
    <property type="term" value="F:DNA binding"/>
    <property type="evidence" value="ECO:0007669"/>
    <property type="project" value="UniProtKB-KW"/>
</dbReference>
<dbReference type="Pfam" id="PF08281">
    <property type="entry name" value="Sigma70_r4_2"/>
    <property type="match status" value="1"/>
</dbReference>
<dbReference type="Gene3D" id="1.10.1740.10">
    <property type="match status" value="1"/>
</dbReference>
<evidence type="ECO:0000313" key="9">
    <source>
        <dbReference type="Proteomes" id="UP000253727"/>
    </source>
</evidence>
<name>A0A369Q7S7_9SPHN</name>
<gene>
    <name evidence="8" type="ORF">HME9302_01980</name>
</gene>
<dbReference type="PANTHER" id="PTHR43133:SF58">
    <property type="entry name" value="ECF RNA POLYMERASE SIGMA FACTOR SIGD"/>
    <property type="match status" value="1"/>
</dbReference>
<dbReference type="Proteomes" id="UP000253727">
    <property type="component" value="Unassembled WGS sequence"/>
</dbReference>
<dbReference type="SUPFAM" id="SSF88659">
    <property type="entry name" value="Sigma3 and sigma4 domains of RNA polymerase sigma factors"/>
    <property type="match status" value="1"/>
</dbReference>
<dbReference type="Gene3D" id="1.10.10.10">
    <property type="entry name" value="Winged helix-like DNA-binding domain superfamily/Winged helix DNA-binding domain"/>
    <property type="match status" value="1"/>
</dbReference>
<evidence type="ECO:0000259" key="6">
    <source>
        <dbReference type="Pfam" id="PF04542"/>
    </source>
</evidence>
<evidence type="ECO:0000256" key="4">
    <source>
        <dbReference type="ARBA" id="ARBA00023125"/>
    </source>
</evidence>
<feature type="domain" description="RNA polymerase sigma-70 region 2" evidence="6">
    <location>
        <begin position="27"/>
        <end position="90"/>
    </location>
</feature>
<dbReference type="EMBL" id="QBKA01000002">
    <property type="protein sequence ID" value="RDC60764.1"/>
    <property type="molecule type" value="Genomic_DNA"/>
</dbReference>
<accession>A0A369Q7S7</accession>
<dbReference type="Pfam" id="PF04542">
    <property type="entry name" value="Sigma70_r2"/>
    <property type="match status" value="1"/>
</dbReference>